<dbReference type="InterPro" id="IPR018365">
    <property type="entry name" value="Cell_cycle_FtsW-rel_CS"/>
</dbReference>
<evidence type="ECO:0000313" key="7">
    <source>
        <dbReference type="EMBL" id="ADO83778.1"/>
    </source>
</evidence>
<feature type="transmembrane region" description="Helical" evidence="6">
    <location>
        <begin position="318"/>
        <end position="339"/>
    </location>
</feature>
<dbReference type="Pfam" id="PF01098">
    <property type="entry name" value="FTSW_RODA_SPOVE"/>
    <property type="match status" value="1"/>
</dbReference>
<gene>
    <name evidence="7" type="ordered locus">Ilyop_2007</name>
</gene>
<dbReference type="RefSeq" id="WP_013388440.1">
    <property type="nucleotide sequence ID" value="NC_014633.1"/>
</dbReference>
<feature type="transmembrane region" description="Helical" evidence="6">
    <location>
        <begin position="68"/>
        <end position="88"/>
    </location>
</feature>
<dbReference type="GO" id="GO:0015648">
    <property type="term" value="F:lipid-linked peptidoglycan transporter activity"/>
    <property type="evidence" value="ECO:0007669"/>
    <property type="project" value="TreeGrafter"/>
</dbReference>
<evidence type="ECO:0000256" key="6">
    <source>
        <dbReference type="SAM" id="Phobius"/>
    </source>
</evidence>
<dbReference type="InterPro" id="IPR001182">
    <property type="entry name" value="FtsW/RodA"/>
</dbReference>
<evidence type="ECO:0000256" key="1">
    <source>
        <dbReference type="ARBA" id="ARBA00004141"/>
    </source>
</evidence>
<keyword evidence="4 6" id="KW-1133">Transmembrane helix</keyword>
<dbReference type="KEGG" id="ipo:Ilyop_2007"/>
<sequence length="417" mass="46741">MKIEKQSMYYEKMSIEKRLSMDKEIKKNKARRLVIWICLGIFIGISLLNIVSASFYSATYSYRGGSSFQFLIKHFIWFVVAIIAFVITNKIPYTFYKKKSIIRFFLCISTFLLLVVLIGAKIAPKFVPVINGAIGWIRLGPFSVQPAEFLKIPYIVILAKLFENGEKKDFKDLEIILNTSPIFFLFVFLIIMQGDLGTVIHYTSILFFMLFLSKISKKIIAGFIGIASTTLISGLSYIYYFINDTQGVGYRVKRVKSYLDGLLKGEYGDDVGYQVGQSLIAMGSGGIFGKGYANGVQKYSYLPEIHTDFILASLGEEWGFAGVLLIVILFYTIFSLSMTIAAESRDYFAKYLVAGMASLIFTQLLINSFVVTGLMPVTGIPFPIFSYGGSSLITVFAALGIVLNVNKKNLIEKYGAY</sequence>
<dbReference type="HOGENOM" id="CLU_029243_1_2_0"/>
<comment type="subcellular location">
    <subcellularLocation>
        <location evidence="1">Membrane</location>
        <topology evidence="1">Multi-pass membrane protein</topology>
    </subcellularLocation>
</comment>
<keyword evidence="8" id="KW-1185">Reference proteome</keyword>
<feature type="transmembrane region" description="Helical" evidence="6">
    <location>
        <begin position="100"/>
        <end position="120"/>
    </location>
</feature>
<evidence type="ECO:0000256" key="3">
    <source>
        <dbReference type="ARBA" id="ARBA00022960"/>
    </source>
</evidence>
<name>E3HBG3_ILYPC</name>
<dbReference type="PANTHER" id="PTHR30474:SF1">
    <property type="entry name" value="PEPTIDOGLYCAN GLYCOSYLTRANSFERASE MRDB"/>
    <property type="match status" value="1"/>
</dbReference>
<dbReference type="GO" id="GO:0008360">
    <property type="term" value="P:regulation of cell shape"/>
    <property type="evidence" value="ECO:0007669"/>
    <property type="project" value="UniProtKB-KW"/>
</dbReference>
<feature type="transmembrane region" description="Helical" evidence="6">
    <location>
        <begin position="384"/>
        <end position="405"/>
    </location>
</feature>
<geneLocation type="plasmid" evidence="7 8">
    <name>pILYOP01</name>
</geneLocation>
<protein>
    <submittedName>
        <fullName evidence="7">Cell cycle protein</fullName>
    </submittedName>
</protein>
<dbReference type="GO" id="GO:0051301">
    <property type="term" value="P:cell division"/>
    <property type="evidence" value="ECO:0007669"/>
    <property type="project" value="InterPro"/>
</dbReference>
<reference evidence="7 8" key="1">
    <citation type="journal article" date="2010" name="Stand. Genomic Sci.">
        <title>Complete genome sequence of Ilyobacter polytropus type strain (CuHbu1).</title>
        <authorList>
            <person name="Sikorski J."/>
            <person name="Chertkov O."/>
            <person name="Lapidus A."/>
            <person name="Nolan M."/>
            <person name="Lucas S."/>
            <person name="Del Rio T.G."/>
            <person name="Tice H."/>
            <person name="Cheng J.F."/>
            <person name="Tapia R."/>
            <person name="Han C."/>
            <person name="Goodwin L."/>
            <person name="Pitluck S."/>
            <person name="Liolios K."/>
            <person name="Ivanova N."/>
            <person name="Mavromatis K."/>
            <person name="Mikhailova N."/>
            <person name="Pati A."/>
            <person name="Chen A."/>
            <person name="Palaniappan K."/>
            <person name="Land M."/>
            <person name="Hauser L."/>
            <person name="Chang Y.J."/>
            <person name="Jeffries C.D."/>
            <person name="Brambilla E."/>
            <person name="Yasawong M."/>
            <person name="Rohde M."/>
            <person name="Pukall R."/>
            <person name="Spring S."/>
            <person name="Goker M."/>
            <person name="Woyke T."/>
            <person name="Bristow J."/>
            <person name="Eisen J.A."/>
            <person name="Markowitz V."/>
            <person name="Hugenholtz P."/>
            <person name="Kyrpides N.C."/>
            <person name="Klenk H.P."/>
        </authorList>
    </citation>
    <scope>NUCLEOTIDE SEQUENCE [LARGE SCALE GENOMIC DNA]</scope>
    <source>
        <strain evidence="8">ATCC 51220 / DSM 2926 / LMG 16218 / CuHBu1</strain>
        <plasmid evidence="8">pILYOP01</plasmid>
    </source>
</reference>
<feature type="transmembrane region" description="Helical" evidence="6">
    <location>
        <begin position="33"/>
        <end position="56"/>
    </location>
</feature>
<dbReference type="GO" id="GO:0005886">
    <property type="term" value="C:plasma membrane"/>
    <property type="evidence" value="ECO:0007669"/>
    <property type="project" value="TreeGrafter"/>
</dbReference>
<dbReference type="PANTHER" id="PTHR30474">
    <property type="entry name" value="CELL CYCLE PROTEIN"/>
    <property type="match status" value="1"/>
</dbReference>
<evidence type="ECO:0000313" key="8">
    <source>
        <dbReference type="Proteomes" id="UP000006875"/>
    </source>
</evidence>
<keyword evidence="3" id="KW-0133">Cell shape</keyword>
<keyword evidence="7" id="KW-0614">Plasmid</keyword>
<accession>E3HBG3</accession>
<feature type="transmembrane region" description="Helical" evidence="6">
    <location>
        <begin position="351"/>
        <end position="372"/>
    </location>
</feature>
<dbReference type="PROSITE" id="PS00428">
    <property type="entry name" value="FTSW_RODA_SPOVE"/>
    <property type="match status" value="1"/>
</dbReference>
<dbReference type="Proteomes" id="UP000006875">
    <property type="component" value="Plasmid pILYOP01"/>
</dbReference>
<dbReference type="GO" id="GO:0032153">
    <property type="term" value="C:cell division site"/>
    <property type="evidence" value="ECO:0007669"/>
    <property type="project" value="TreeGrafter"/>
</dbReference>
<feature type="transmembrane region" description="Helical" evidence="6">
    <location>
        <begin position="219"/>
        <end position="242"/>
    </location>
</feature>
<evidence type="ECO:0000256" key="4">
    <source>
        <dbReference type="ARBA" id="ARBA00022989"/>
    </source>
</evidence>
<dbReference type="AlphaFoldDB" id="E3HBG3"/>
<dbReference type="EMBL" id="CP002282">
    <property type="protein sequence ID" value="ADO83778.1"/>
    <property type="molecule type" value="Genomic_DNA"/>
</dbReference>
<keyword evidence="2 6" id="KW-0812">Transmembrane</keyword>
<proteinExistence type="predicted"/>
<feature type="transmembrane region" description="Helical" evidence="6">
    <location>
        <begin position="182"/>
        <end position="212"/>
    </location>
</feature>
<organism evidence="7 8">
    <name type="scientific">Ilyobacter polytropus (strain ATCC 51220 / DSM 2926 / LMG 16218 / CuHBu1)</name>
    <dbReference type="NCBI Taxonomy" id="572544"/>
    <lineage>
        <taxon>Bacteria</taxon>
        <taxon>Fusobacteriati</taxon>
        <taxon>Fusobacteriota</taxon>
        <taxon>Fusobacteriia</taxon>
        <taxon>Fusobacteriales</taxon>
        <taxon>Fusobacteriaceae</taxon>
        <taxon>Ilyobacter</taxon>
    </lineage>
</organism>
<evidence type="ECO:0000256" key="2">
    <source>
        <dbReference type="ARBA" id="ARBA00022692"/>
    </source>
</evidence>
<evidence type="ECO:0000256" key="5">
    <source>
        <dbReference type="ARBA" id="ARBA00023136"/>
    </source>
</evidence>
<keyword evidence="5 6" id="KW-0472">Membrane</keyword>